<evidence type="ECO:0008006" key="4">
    <source>
        <dbReference type="Google" id="ProtNLM"/>
    </source>
</evidence>
<sequence length="297" mass="33460">MKAYMLLIIGLIYSINLLAVDKPEPEQKKDKPPRVGNFALPGSQQPGQFLSLGANIIATDQSQYSMMNTYFAGHQQYQTTMAPAYLYGISDNISIFLQMPFAVRYKLDNNHSSSISDALVQFESAFYNKQTKEYEDQATILTGIFIPTGNRDMNPATGLGAPELLVGATFTRTYVDWLYFTSFGLELMTENDGYKAGNQFLYQFGFGKNILNIQSDWIFAWILEFDGQFNQRNQIANIKDSNSGGNIIYVTPSLFISSKWLIFQIGAGAPLIQSWNGNQHNFNYVIAANLIFSFYQT</sequence>
<dbReference type="Proteomes" id="UP000051497">
    <property type="component" value="Unassembled WGS sequence"/>
</dbReference>
<evidence type="ECO:0000313" key="3">
    <source>
        <dbReference type="Proteomes" id="UP000051497"/>
    </source>
</evidence>
<evidence type="ECO:0000313" key="1">
    <source>
        <dbReference type="EMBL" id="KRG22721.1"/>
    </source>
</evidence>
<keyword evidence="3" id="KW-1185">Reference proteome</keyword>
<reference evidence="1" key="1">
    <citation type="submission" date="2015-09" db="EMBL/GenBank/DDBJ databases">
        <title>Draft Genome Sequences of Two Novel Amoeba-resistant Intranuclear Bacteria, Candidatus Berkiella cookevillensis and Candidatus Berkiella aquae.</title>
        <authorList>
            <person name="Mehari Y.T."/>
            <person name="Arivett B.A."/>
            <person name="Farone A.L."/>
            <person name="Gunderson J.H."/>
            <person name="Farone M.B."/>
        </authorList>
    </citation>
    <scope>NUCLEOTIDE SEQUENCE [LARGE SCALE GENOMIC DNA]</scope>
    <source>
        <strain evidence="1">HT99</strain>
    </source>
</reference>
<accession>A0A0Q9Z102</accession>
<reference evidence="2" key="2">
    <citation type="journal article" date="2016" name="Genome Announc.">
        <title>Draft Genome Sequences of Two Novel Amoeba-Resistant Intranuclear Bacteria, 'Candidatus Berkiella cookevillensis' and 'Candidatus Berkiella aquae'.</title>
        <authorList>
            <person name="Mehari Y.T."/>
            <person name="Arivett B.A."/>
            <person name="Farone A.L."/>
            <person name="Gunderson J.H."/>
            <person name="Farone M.B."/>
        </authorList>
    </citation>
    <scope>NUCLEOTIDE SEQUENCE</scope>
    <source>
        <strain evidence="2">HT99</strain>
    </source>
</reference>
<protein>
    <recommendedName>
        <fullName evidence="4">MetA-pathway of phenol degradation</fullName>
    </recommendedName>
</protein>
<dbReference type="RefSeq" id="WP_075064906.1">
    <property type="nucleotide sequence ID" value="NZ_LKAJ02000001.1"/>
</dbReference>
<name>A0A0Q9Z102_9GAMM</name>
<gene>
    <name evidence="1" type="ORF">HT99x_00261</name>
    <name evidence="2" type="ORF">HT99x_010780</name>
</gene>
<dbReference type="AlphaFoldDB" id="A0A0Q9Z102"/>
<dbReference type="EMBL" id="LKAJ01000001">
    <property type="protein sequence ID" value="KRG22721.1"/>
    <property type="molecule type" value="Genomic_DNA"/>
</dbReference>
<reference evidence="2" key="3">
    <citation type="submission" date="2021-06" db="EMBL/GenBank/DDBJ databases">
        <title>Genomic Description and Analysis of Intracellular Bacteria, Candidatus Berkiella cookevillensis and Candidatus Berkiella aquae.</title>
        <authorList>
            <person name="Kidane D.T."/>
            <person name="Mehari Y.T."/>
            <person name="Rice F.C."/>
            <person name="Arivett B.A."/>
            <person name="Farone A.L."/>
            <person name="Berk S.G."/>
            <person name="Farone M.B."/>
        </authorList>
    </citation>
    <scope>NUCLEOTIDE SEQUENCE</scope>
    <source>
        <strain evidence="2">HT99</strain>
    </source>
</reference>
<proteinExistence type="predicted"/>
<organism evidence="1">
    <name type="scientific">Candidatus Berkiella aquae</name>
    <dbReference type="NCBI Taxonomy" id="295108"/>
    <lineage>
        <taxon>Bacteria</taxon>
        <taxon>Pseudomonadati</taxon>
        <taxon>Pseudomonadota</taxon>
        <taxon>Gammaproteobacteria</taxon>
        <taxon>Candidatus Berkiellales</taxon>
        <taxon>Candidatus Berkiellaceae</taxon>
        <taxon>Candidatus Berkiella</taxon>
    </lineage>
</organism>
<dbReference type="OrthoDB" id="5648450at2"/>
<comment type="caution">
    <text evidence="1">The sequence shown here is derived from an EMBL/GenBank/DDBJ whole genome shotgun (WGS) entry which is preliminary data.</text>
</comment>
<dbReference type="EMBL" id="LKAJ02000001">
    <property type="protein sequence ID" value="MCS5711917.1"/>
    <property type="molecule type" value="Genomic_DNA"/>
</dbReference>
<evidence type="ECO:0000313" key="2">
    <source>
        <dbReference type="EMBL" id="MCS5711917.1"/>
    </source>
</evidence>